<evidence type="ECO:0000313" key="2">
    <source>
        <dbReference type="Proteomes" id="UP000748025"/>
    </source>
</evidence>
<reference evidence="1" key="1">
    <citation type="journal article" date="2020" name="bioRxiv">
        <title>Whole genome comparisons of ergot fungi reveals the divergence and evolution of species within the genus Claviceps are the result of varying mechanisms driving genome evolution and host range expansion.</title>
        <authorList>
            <person name="Wyka S.A."/>
            <person name="Mondo S.J."/>
            <person name="Liu M."/>
            <person name="Dettman J."/>
            <person name="Nalam V."/>
            <person name="Broders K.D."/>
        </authorList>
    </citation>
    <scope>NUCLEOTIDE SEQUENCE</scope>
    <source>
        <strain evidence="1">CCC 602</strain>
    </source>
</reference>
<evidence type="ECO:0000313" key="1">
    <source>
        <dbReference type="EMBL" id="KAG6000851.1"/>
    </source>
</evidence>
<dbReference type="AlphaFoldDB" id="A0A9P7SZ78"/>
<comment type="caution">
    <text evidence="1">The sequence shown here is derived from an EMBL/GenBank/DDBJ whole genome shotgun (WGS) entry which is preliminary data.</text>
</comment>
<protein>
    <submittedName>
        <fullName evidence="1">Uncharacterized protein</fullName>
    </submittedName>
</protein>
<keyword evidence="2" id="KW-1185">Reference proteome</keyword>
<dbReference type="EMBL" id="SRPW01001490">
    <property type="protein sequence ID" value="KAG6000851.1"/>
    <property type="molecule type" value="Genomic_DNA"/>
</dbReference>
<dbReference type="Proteomes" id="UP000748025">
    <property type="component" value="Unassembled WGS sequence"/>
</dbReference>
<organism evidence="1 2">
    <name type="scientific">Claviceps pusilla</name>
    <dbReference type="NCBI Taxonomy" id="123648"/>
    <lineage>
        <taxon>Eukaryota</taxon>
        <taxon>Fungi</taxon>
        <taxon>Dikarya</taxon>
        <taxon>Ascomycota</taxon>
        <taxon>Pezizomycotina</taxon>
        <taxon>Sordariomycetes</taxon>
        <taxon>Hypocreomycetidae</taxon>
        <taxon>Hypocreales</taxon>
        <taxon>Clavicipitaceae</taxon>
        <taxon>Claviceps</taxon>
    </lineage>
</organism>
<proteinExistence type="predicted"/>
<gene>
    <name evidence="1" type="ORF">E4U43_001493</name>
</gene>
<name>A0A9P7SZ78_9HYPO</name>
<accession>A0A9P7SZ78</accession>
<sequence>MTQQRESIRRNRTKRPKMLSVDYLWGLAFGDLIAEFHPDEVRHAVWEAATMPIYAAWCVVIHGALQIPGETLASGLYASSLVTRQTHSTITF</sequence>